<dbReference type="AlphaFoldDB" id="A0A561U119"/>
<evidence type="ECO:0000313" key="2">
    <source>
        <dbReference type="Proteomes" id="UP000316184"/>
    </source>
</evidence>
<proteinExistence type="predicted"/>
<comment type="caution">
    <text evidence="1">The sequence shown here is derived from an EMBL/GenBank/DDBJ whole genome shotgun (WGS) entry which is preliminary data.</text>
</comment>
<reference evidence="1 2" key="1">
    <citation type="submission" date="2019-06" db="EMBL/GenBank/DDBJ databases">
        <title>Sequencing the genomes of 1000 actinobacteria strains.</title>
        <authorList>
            <person name="Klenk H.-P."/>
        </authorList>
    </citation>
    <scope>NUCLEOTIDE SEQUENCE [LARGE SCALE GENOMIC DNA]</scope>
    <source>
        <strain evidence="1 2">DSM 46699</strain>
    </source>
</reference>
<dbReference type="EMBL" id="VIWX01000006">
    <property type="protein sequence ID" value="TWF93030.1"/>
    <property type="molecule type" value="Genomic_DNA"/>
</dbReference>
<dbReference type="Pfam" id="PF05331">
    <property type="entry name" value="DUF742"/>
    <property type="match status" value="1"/>
</dbReference>
<dbReference type="PANTHER" id="PTHR36221:SF1">
    <property type="entry name" value="DUF742 DOMAIN-CONTAINING PROTEIN"/>
    <property type="match status" value="1"/>
</dbReference>
<organism evidence="1 2">
    <name type="scientific">Saccharopolyspora dendranthemae</name>
    <dbReference type="NCBI Taxonomy" id="1181886"/>
    <lineage>
        <taxon>Bacteria</taxon>
        <taxon>Bacillati</taxon>
        <taxon>Actinomycetota</taxon>
        <taxon>Actinomycetes</taxon>
        <taxon>Pseudonocardiales</taxon>
        <taxon>Pseudonocardiaceae</taxon>
        <taxon>Saccharopolyspora</taxon>
    </lineage>
</organism>
<keyword evidence="2" id="KW-1185">Reference proteome</keyword>
<dbReference type="PANTHER" id="PTHR36221">
    <property type="entry name" value="DUF742 DOMAIN-CONTAINING PROTEIN"/>
    <property type="match status" value="1"/>
</dbReference>
<sequence>MSAMSGGRGWFDEDAGPVVRPYALTKGRTRATSYELDLITLVVARQPLPPNARALSPNYQRVLSACGYPVSVAEVAARADLPLGVVKILISDLIERDYVVFGPDSSPTAGPSLDMMQKVLDGIRKL</sequence>
<dbReference type="InterPro" id="IPR007995">
    <property type="entry name" value="DUF742"/>
</dbReference>
<dbReference type="Proteomes" id="UP000316184">
    <property type="component" value="Unassembled WGS sequence"/>
</dbReference>
<protein>
    <submittedName>
        <fullName evidence="1">Uncharacterized protein DUF742</fullName>
    </submittedName>
</protein>
<name>A0A561U119_9PSEU</name>
<accession>A0A561U119</accession>
<evidence type="ECO:0000313" key="1">
    <source>
        <dbReference type="EMBL" id="TWF93030.1"/>
    </source>
</evidence>
<gene>
    <name evidence="1" type="ORF">FHU35_16313</name>
</gene>